<evidence type="ECO:0000256" key="1">
    <source>
        <dbReference type="SAM" id="Coils"/>
    </source>
</evidence>
<reference evidence="4" key="1">
    <citation type="submission" date="2020-05" db="EMBL/GenBank/DDBJ databases">
        <title>Mycena genomes resolve the evolution of fungal bioluminescence.</title>
        <authorList>
            <person name="Tsai I.J."/>
        </authorList>
    </citation>
    <scope>NUCLEOTIDE SEQUENCE</scope>
    <source>
        <strain evidence="4">160909Yilan</strain>
    </source>
</reference>
<feature type="domain" description="G" evidence="3">
    <location>
        <begin position="7"/>
        <end position="67"/>
    </location>
</feature>
<dbReference type="OrthoDB" id="8954335at2759"/>
<dbReference type="GO" id="GO:0005525">
    <property type="term" value="F:GTP binding"/>
    <property type="evidence" value="ECO:0007669"/>
    <property type="project" value="InterPro"/>
</dbReference>
<dbReference type="EMBL" id="JACAZH010000013">
    <property type="protein sequence ID" value="KAF7351669.1"/>
    <property type="molecule type" value="Genomic_DNA"/>
</dbReference>
<keyword evidence="1" id="KW-0175">Coiled coil</keyword>
<accession>A0A8H7CV61</accession>
<evidence type="ECO:0000313" key="5">
    <source>
        <dbReference type="Proteomes" id="UP000623467"/>
    </source>
</evidence>
<protein>
    <recommendedName>
        <fullName evidence="3">G domain-containing protein</fullName>
    </recommendedName>
</protein>
<feature type="coiled-coil region" evidence="1">
    <location>
        <begin position="205"/>
        <end position="255"/>
    </location>
</feature>
<dbReference type="InterPro" id="IPR027417">
    <property type="entry name" value="P-loop_NTPase"/>
</dbReference>
<keyword evidence="5" id="KW-1185">Reference proteome</keyword>
<organism evidence="4 5">
    <name type="scientific">Mycena sanguinolenta</name>
    <dbReference type="NCBI Taxonomy" id="230812"/>
    <lineage>
        <taxon>Eukaryota</taxon>
        <taxon>Fungi</taxon>
        <taxon>Dikarya</taxon>
        <taxon>Basidiomycota</taxon>
        <taxon>Agaricomycotina</taxon>
        <taxon>Agaricomycetes</taxon>
        <taxon>Agaricomycetidae</taxon>
        <taxon>Agaricales</taxon>
        <taxon>Marasmiineae</taxon>
        <taxon>Mycenaceae</taxon>
        <taxon>Mycena</taxon>
    </lineage>
</organism>
<evidence type="ECO:0000256" key="2">
    <source>
        <dbReference type="SAM" id="MobiDB-lite"/>
    </source>
</evidence>
<dbReference type="Gene3D" id="3.40.50.300">
    <property type="entry name" value="P-loop containing nucleotide triphosphate hydrolases"/>
    <property type="match status" value="1"/>
</dbReference>
<evidence type="ECO:0000313" key="4">
    <source>
        <dbReference type="EMBL" id="KAF7351669.1"/>
    </source>
</evidence>
<gene>
    <name evidence="4" type="ORF">MSAN_01599700</name>
</gene>
<feature type="compositionally biased region" description="Basic and acidic residues" evidence="2">
    <location>
        <begin position="284"/>
        <end position="293"/>
    </location>
</feature>
<dbReference type="InterPro" id="IPR006073">
    <property type="entry name" value="GTP-bd"/>
</dbReference>
<dbReference type="SUPFAM" id="SSF52540">
    <property type="entry name" value="P-loop containing nucleoside triphosphate hydrolases"/>
    <property type="match status" value="1"/>
</dbReference>
<dbReference type="CDD" id="cd00882">
    <property type="entry name" value="Ras_like_GTPase"/>
    <property type="match status" value="1"/>
</dbReference>
<name>A0A8H7CV61_9AGAR</name>
<sequence length="337" mass="37838">MASPVLVALMGETGTGKTTFVNLVGRARFLVGHDLESCMDRIQTHQFKFDGHPVTPIDVPGFYDTNKIDAETLKIILVDESQKGRCLSGIMCFQRISDNGLTGAANFNMFQKLCDEDALANVGIVTTRWDEEDEDVANARLEQLKTKLSVIAGGAQIFRHDRSYTSACNILCYFVGMSPKPLLIQREMAQERKQLSQTSAGQQLEREILELLEQHQREMAGLLEEIATSQDASSLKELEDDCQVLRDLISHRQAEVNKLAGTSRRDVAQIHSSIDSSASAPTQKSRERDERAKGAGGGEIWTLRWCLGLRWIQWLFLVWHKLWGRFSAIGRRERAEG</sequence>
<feature type="region of interest" description="Disordered" evidence="2">
    <location>
        <begin position="270"/>
        <end position="293"/>
    </location>
</feature>
<dbReference type="AlphaFoldDB" id="A0A8H7CV61"/>
<dbReference type="Pfam" id="PF01926">
    <property type="entry name" value="MMR_HSR1"/>
    <property type="match status" value="1"/>
</dbReference>
<feature type="compositionally biased region" description="Polar residues" evidence="2">
    <location>
        <begin position="270"/>
        <end position="283"/>
    </location>
</feature>
<dbReference type="Proteomes" id="UP000623467">
    <property type="component" value="Unassembled WGS sequence"/>
</dbReference>
<proteinExistence type="predicted"/>
<comment type="caution">
    <text evidence="4">The sequence shown here is derived from an EMBL/GenBank/DDBJ whole genome shotgun (WGS) entry which is preliminary data.</text>
</comment>
<evidence type="ECO:0000259" key="3">
    <source>
        <dbReference type="Pfam" id="PF01926"/>
    </source>
</evidence>